<dbReference type="FunFam" id="3.40.50.720:FF:000084">
    <property type="entry name" value="Short-chain dehydrogenase reductase"/>
    <property type="match status" value="1"/>
</dbReference>
<evidence type="ECO:0000313" key="4">
    <source>
        <dbReference type="Proteomes" id="UP000480350"/>
    </source>
</evidence>
<sequence length="251" mass="25465">MTFEFSDETAIVTGAASGIGAAIAQDLARYGARVVLADMDEAGMSAVAEQIRVSGGEAFIHKTDTSVAAEVEALVAFAVAKTGGLHLLVNNAGIGGPAHPVGEYPLDGWQQVIDVNLTGVFHGMRFGLPEMVKVGGGAIVNMASILGSVGFAMAGAYVAAKHGVVGLTKVAAIEYAKAGVRVNAVGPGFIATPLLEKHLDAAALDGIAALHPIGRLGEAAEVSAMTCFLLSDQASFITGSYHLVDGGYTAQ</sequence>
<dbReference type="PRINTS" id="PR00080">
    <property type="entry name" value="SDRFAMILY"/>
</dbReference>
<dbReference type="RefSeq" id="WP_160764886.1">
    <property type="nucleotide sequence ID" value="NZ_WUPT01000002.1"/>
</dbReference>
<dbReference type="PANTHER" id="PTHR24321:SF8">
    <property type="entry name" value="ESTRADIOL 17-BETA-DEHYDROGENASE 8-RELATED"/>
    <property type="match status" value="1"/>
</dbReference>
<proteinExistence type="inferred from homology"/>
<name>A0A7C9IRR0_9RHOB</name>
<gene>
    <name evidence="3" type="ORF">GQ651_14340</name>
</gene>
<dbReference type="InterPro" id="IPR002347">
    <property type="entry name" value="SDR_fam"/>
</dbReference>
<protein>
    <submittedName>
        <fullName evidence="3">SDR family oxidoreductase</fullName>
    </submittedName>
</protein>
<dbReference type="PRINTS" id="PR00081">
    <property type="entry name" value="GDHRDH"/>
</dbReference>
<accession>A0A7C9IRR0</accession>
<dbReference type="InterPro" id="IPR036291">
    <property type="entry name" value="NAD(P)-bd_dom_sf"/>
</dbReference>
<dbReference type="GO" id="GO:0016491">
    <property type="term" value="F:oxidoreductase activity"/>
    <property type="evidence" value="ECO:0007669"/>
    <property type="project" value="UniProtKB-KW"/>
</dbReference>
<dbReference type="Pfam" id="PF13561">
    <property type="entry name" value="adh_short_C2"/>
    <property type="match status" value="1"/>
</dbReference>
<keyword evidence="4" id="KW-1185">Reference proteome</keyword>
<comment type="similarity">
    <text evidence="1">Belongs to the short-chain dehydrogenases/reductases (SDR) family.</text>
</comment>
<dbReference type="EMBL" id="WUPT01000002">
    <property type="protein sequence ID" value="MXQ09023.1"/>
    <property type="molecule type" value="Genomic_DNA"/>
</dbReference>
<evidence type="ECO:0000313" key="3">
    <source>
        <dbReference type="EMBL" id="MXQ09023.1"/>
    </source>
</evidence>
<reference evidence="3 4" key="1">
    <citation type="submission" date="2019-12" db="EMBL/GenBank/DDBJ databases">
        <authorList>
            <person name="Lee S.D."/>
        </authorList>
    </citation>
    <scope>NUCLEOTIDE SEQUENCE [LARGE SCALE GENOMIC DNA]</scope>
    <source>
        <strain evidence="3 4">GH1-50</strain>
    </source>
</reference>
<dbReference type="CDD" id="cd05233">
    <property type="entry name" value="SDR_c"/>
    <property type="match status" value="1"/>
</dbReference>
<dbReference type="InterPro" id="IPR020904">
    <property type="entry name" value="Sc_DH/Rdtase_CS"/>
</dbReference>
<dbReference type="PROSITE" id="PS00061">
    <property type="entry name" value="ADH_SHORT"/>
    <property type="match status" value="1"/>
</dbReference>
<keyword evidence="2" id="KW-0560">Oxidoreductase</keyword>
<organism evidence="3 4">
    <name type="scientific">Kangsaoukella pontilimi</name>
    <dbReference type="NCBI Taxonomy" id="2691042"/>
    <lineage>
        <taxon>Bacteria</taxon>
        <taxon>Pseudomonadati</taxon>
        <taxon>Pseudomonadota</taxon>
        <taxon>Alphaproteobacteria</taxon>
        <taxon>Rhodobacterales</taxon>
        <taxon>Paracoccaceae</taxon>
        <taxon>Kangsaoukella</taxon>
    </lineage>
</organism>
<dbReference type="Proteomes" id="UP000480350">
    <property type="component" value="Unassembled WGS sequence"/>
</dbReference>
<dbReference type="AlphaFoldDB" id="A0A7C9IRR0"/>
<comment type="caution">
    <text evidence="3">The sequence shown here is derived from an EMBL/GenBank/DDBJ whole genome shotgun (WGS) entry which is preliminary data.</text>
</comment>
<dbReference type="PANTHER" id="PTHR24321">
    <property type="entry name" value="DEHYDROGENASES, SHORT CHAIN"/>
    <property type="match status" value="1"/>
</dbReference>
<reference evidence="3 4" key="2">
    <citation type="submission" date="2020-03" db="EMBL/GenBank/DDBJ databases">
        <title>Kangsaoukella pontilimi gen. nov., sp. nov., a new member of the family Rhodobacteraceae isolated from a tidal mudflat.</title>
        <authorList>
            <person name="Kim I.S."/>
        </authorList>
    </citation>
    <scope>NUCLEOTIDE SEQUENCE [LARGE SCALE GENOMIC DNA]</scope>
    <source>
        <strain evidence="3 4">GH1-50</strain>
    </source>
</reference>
<evidence type="ECO:0000256" key="2">
    <source>
        <dbReference type="ARBA" id="ARBA00023002"/>
    </source>
</evidence>
<dbReference type="SUPFAM" id="SSF51735">
    <property type="entry name" value="NAD(P)-binding Rossmann-fold domains"/>
    <property type="match status" value="1"/>
</dbReference>
<evidence type="ECO:0000256" key="1">
    <source>
        <dbReference type="ARBA" id="ARBA00006484"/>
    </source>
</evidence>
<dbReference type="Gene3D" id="3.40.50.720">
    <property type="entry name" value="NAD(P)-binding Rossmann-like Domain"/>
    <property type="match status" value="1"/>
</dbReference>